<accession>X1PW48</accession>
<evidence type="ECO:0000313" key="2">
    <source>
        <dbReference type="EMBL" id="GAI35189.1"/>
    </source>
</evidence>
<sequence>MKEEQINKIKKTLKRHNAELAEIQVRLAKLEDILKVIQKEKE</sequence>
<reference evidence="2" key="1">
    <citation type="journal article" date="2014" name="Front. Microbiol.">
        <title>High frequency of phylogenetically diverse reductive dehalogenase-homologous genes in deep subseafloor sedimentary metagenomes.</title>
        <authorList>
            <person name="Kawai M."/>
            <person name="Futagami T."/>
            <person name="Toyoda A."/>
            <person name="Takaki Y."/>
            <person name="Nishi S."/>
            <person name="Hori S."/>
            <person name="Arai W."/>
            <person name="Tsubouchi T."/>
            <person name="Morono Y."/>
            <person name="Uchiyama I."/>
            <person name="Ito T."/>
            <person name="Fujiyama A."/>
            <person name="Inagaki F."/>
            <person name="Takami H."/>
        </authorList>
    </citation>
    <scope>NUCLEOTIDE SEQUENCE</scope>
    <source>
        <strain evidence="2">Expedition CK06-06</strain>
    </source>
</reference>
<proteinExistence type="predicted"/>
<keyword evidence="1" id="KW-0175">Coiled coil</keyword>
<feature type="coiled-coil region" evidence="1">
    <location>
        <begin position="6"/>
        <end position="40"/>
    </location>
</feature>
<gene>
    <name evidence="2" type="ORF">S06H3_49441</name>
</gene>
<comment type="caution">
    <text evidence="2">The sequence shown here is derived from an EMBL/GenBank/DDBJ whole genome shotgun (WGS) entry which is preliminary data.</text>
</comment>
<protein>
    <submittedName>
        <fullName evidence="2">Uncharacterized protein</fullName>
    </submittedName>
</protein>
<evidence type="ECO:0000256" key="1">
    <source>
        <dbReference type="SAM" id="Coils"/>
    </source>
</evidence>
<dbReference type="EMBL" id="BARV01031218">
    <property type="protein sequence ID" value="GAI35189.1"/>
    <property type="molecule type" value="Genomic_DNA"/>
</dbReference>
<name>X1PW48_9ZZZZ</name>
<organism evidence="2">
    <name type="scientific">marine sediment metagenome</name>
    <dbReference type="NCBI Taxonomy" id="412755"/>
    <lineage>
        <taxon>unclassified sequences</taxon>
        <taxon>metagenomes</taxon>
        <taxon>ecological metagenomes</taxon>
    </lineage>
</organism>
<dbReference type="AlphaFoldDB" id="X1PW48"/>